<dbReference type="NCBIfam" id="TIGR00215">
    <property type="entry name" value="lpxB"/>
    <property type="match status" value="1"/>
</dbReference>
<dbReference type="RefSeq" id="WP_257892102.1">
    <property type="nucleotide sequence ID" value="NZ_JAIMBW010000001.1"/>
</dbReference>
<evidence type="ECO:0000256" key="8">
    <source>
        <dbReference type="ARBA" id="ARBA00022679"/>
    </source>
</evidence>
<evidence type="ECO:0000256" key="2">
    <source>
        <dbReference type="ARBA" id="ARBA00007868"/>
    </source>
</evidence>
<dbReference type="GO" id="GO:0016020">
    <property type="term" value="C:membrane"/>
    <property type="evidence" value="ECO:0007669"/>
    <property type="project" value="GOC"/>
</dbReference>
<dbReference type="InterPro" id="IPR003835">
    <property type="entry name" value="Glyco_trans_19"/>
</dbReference>
<evidence type="ECO:0000256" key="6">
    <source>
        <dbReference type="ARBA" id="ARBA00022556"/>
    </source>
</evidence>
<keyword evidence="6" id="KW-0441">Lipid A biosynthesis</keyword>
<dbReference type="SUPFAM" id="SSF53756">
    <property type="entry name" value="UDP-Glycosyltransferase/glycogen phosphorylase"/>
    <property type="match status" value="1"/>
</dbReference>
<comment type="similarity">
    <text evidence="2">Belongs to the LpxB family.</text>
</comment>
<evidence type="ECO:0000313" key="12">
    <source>
        <dbReference type="EMBL" id="MBY4892299.1"/>
    </source>
</evidence>
<dbReference type="GO" id="GO:0009245">
    <property type="term" value="P:lipid A biosynthetic process"/>
    <property type="evidence" value="ECO:0007669"/>
    <property type="project" value="UniProtKB-UniRule"/>
</dbReference>
<evidence type="ECO:0000313" key="13">
    <source>
        <dbReference type="EMBL" id="QXL89050.1"/>
    </source>
</evidence>
<evidence type="ECO:0000256" key="4">
    <source>
        <dbReference type="ARBA" id="ARBA00020902"/>
    </source>
</evidence>
<comment type="catalytic activity">
    <reaction evidence="10">
        <text>a lipid X + a UDP-2-N,3-O-bis[(3R)-3-hydroxyacyl]-alpha-D-glucosamine = a lipid A disaccharide + UDP + H(+)</text>
        <dbReference type="Rhea" id="RHEA:67828"/>
        <dbReference type="ChEBI" id="CHEBI:15378"/>
        <dbReference type="ChEBI" id="CHEBI:58223"/>
        <dbReference type="ChEBI" id="CHEBI:137748"/>
        <dbReference type="ChEBI" id="CHEBI:176338"/>
        <dbReference type="ChEBI" id="CHEBI:176343"/>
        <dbReference type="EC" id="2.4.1.182"/>
    </reaction>
</comment>
<dbReference type="PANTHER" id="PTHR30372">
    <property type="entry name" value="LIPID-A-DISACCHARIDE SYNTHASE"/>
    <property type="match status" value="1"/>
</dbReference>
<keyword evidence="5" id="KW-0444">Lipid biosynthesis</keyword>
<name>A0A975TXD9_9RHOB</name>
<keyword evidence="14" id="KW-1185">Reference proteome</keyword>
<dbReference type="AlphaFoldDB" id="A0A975TXD9"/>
<dbReference type="GO" id="GO:0005543">
    <property type="term" value="F:phospholipid binding"/>
    <property type="evidence" value="ECO:0007669"/>
    <property type="project" value="TreeGrafter"/>
</dbReference>
<dbReference type="Pfam" id="PF02684">
    <property type="entry name" value="LpxB"/>
    <property type="match status" value="1"/>
</dbReference>
<proteinExistence type="inferred from homology"/>
<dbReference type="EMBL" id="CP078073">
    <property type="protein sequence ID" value="QXL89050.1"/>
    <property type="molecule type" value="Genomic_DNA"/>
</dbReference>
<evidence type="ECO:0000256" key="1">
    <source>
        <dbReference type="ARBA" id="ARBA00002056"/>
    </source>
</evidence>
<protein>
    <recommendedName>
        <fullName evidence="4 11">Lipid-A-disaccharide synthase</fullName>
        <ecNumber evidence="3 11">2.4.1.182</ecNumber>
    </recommendedName>
</protein>
<dbReference type="PANTHER" id="PTHR30372:SF4">
    <property type="entry name" value="LIPID-A-DISACCHARIDE SYNTHASE, MITOCHONDRIAL-RELATED"/>
    <property type="match status" value="1"/>
</dbReference>
<evidence type="ECO:0000256" key="11">
    <source>
        <dbReference type="NCBIfam" id="TIGR00215"/>
    </source>
</evidence>
<reference evidence="13 14" key="1">
    <citation type="submission" date="2021-07" db="EMBL/GenBank/DDBJ databases">
        <title>Karlodiniumbacter phycospheric gen. nov., sp. nov., a phycosphere bacterium isolated from karlodinium veneficum.</title>
        <authorList>
            <person name="Peng Y."/>
            <person name="Jiang L."/>
            <person name="Lee J."/>
        </authorList>
    </citation>
    <scope>NUCLEOTIDE SEQUENCE</scope>
    <source>
        <strain evidence="13 14">N5</strain>
    </source>
</reference>
<keyword evidence="8 13" id="KW-0808">Transferase</keyword>
<evidence type="ECO:0000256" key="9">
    <source>
        <dbReference type="ARBA" id="ARBA00023098"/>
    </source>
</evidence>
<keyword evidence="7 13" id="KW-0328">Glycosyltransferase</keyword>
<sequence>MKLFLVAGEPSGDRLGGALLQGFKDIGAPVTPLGVGGPMMAAYGLSSLFPYEDLAVMGLAEVLPKYRHLKRRIAQTARAVAASGAEALITIDSPDFGLRVAKLARAANPGLKTIHYVAPSVWAWRPGRAARMARAIDHVLALLPFEPPYMEAAGMTCDFVGHPVVSEPLASEAEIASFRTAHGLTDAKVLLVLPGSRRSEVTRLAPIFGAALDGIDARLVLPTLPHVRETVAALTASWPVQPSLIDASDAVEKRAAFACADAALAASGTVSLELAANATPMVIAYDMNWLTRAIMKRMIRIDTVTLVNLVSETRVVPEFLAENCTPDAIRAGVAAVLQGDDRQTAAMALTMERLGRGGEAPGIRAARSILDAVNR</sequence>
<evidence type="ECO:0000313" key="14">
    <source>
        <dbReference type="Proteomes" id="UP000693972"/>
    </source>
</evidence>
<evidence type="ECO:0000256" key="3">
    <source>
        <dbReference type="ARBA" id="ARBA00012687"/>
    </source>
</evidence>
<accession>A0A975TXD9</accession>
<dbReference type="EMBL" id="JAIMBW010000001">
    <property type="protein sequence ID" value="MBY4892299.1"/>
    <property type="molecule type" value="Genomic_DNA"/>
</dbReference>
<evidence type="ECO:0000256" key="7">
    <source>
        <dbReference type="ARBA" id="ARBA00022676"/>
    </source>
</evidence>
<dbReference type="Proteomes" id="UP000693972">
    <property type="component" value="Unassembled WGS sequence"/>
</dbReference>
<organism evidence="13">
    <name type="scientific">Gymnodinialimonas phycosphaerae</name>
    <dbReference type="NCBI Taxonomy" id="2841589"/>
    <lineage>
        <taxon>Bacteria</taxon>
        <taxon>Pseudomonadati</taxon>
        <taxon>Pseudomonadota</taxon>
        <taxon>Alphaproteobacteria</taxon>
        <taxon>Rhodobacterales</taxon>
        <taxon>Paracoccaceae</taxon>
        <taxon>Gymnodinialimonas</taxon>
    </lineage>
</organism>
<evidence type="ECO:0000256" key="10">
    <source>
        <dbReference type="ARBA" id="ARBA00048975"/>
    </source>
</evidence>
<keyword evidence="9" id="KW-0443">Lipid metabolism</keyword>
<evidence type="ECO:0000256" key="5">
    <source>
        <dbReference type="ARBA" id="ARBA00022516"/>
    </source>
</evidence>
<gene>
    <name evidence="13" type="primary">lpxB</name>
    <name evidence="12" type="ORF">KUL25_05920</name>
    <name evidence="13" type="ORF">KUL25_05925</name>
</gene>
<comment type="function">
    <text evidence="1">Condensation of UDP-2,3-diacylglucosamine and 2,3-diacylglucosamine-1-phosphate to form lipid A disaccharide, a precursor of lipid A, a phosphorylated glycolipid that anchors the lipopolysaccharide to the outer membrane of the cell.</text>
</comment>
<dbReference type="GO" id="GO:0008915">
    <property type="term" value="F:lipid-A-disaccharide synthase activity"/>
    <property type="evidence" value="ECO:0007669"/>
    <property type="project" value="UniProtKB-UniRule"/>
</dbReference>
<dbReference type="EC" id="2.4.1.182" evidence="3 11"/>